<protein>
    <recommendedName>
        <fullName evidence="9">Ethanolaminephosphotransferase 1</fullName>
    </recommendedName>
</protein>
<evidence type="ECO:0000313" key="7">
    <source>
        <dbReference type="EMBL" id="CAH0382606.1"/>
    </source>
</evidence>
<dbReference type="PROSITE" id="PS00379">
    <property type="entry name" value="CDP_ALCOHOL_P_TRANSF"/>
    <property type="match status" value="1"/>
</dbReference>
<keyword evidence="8" id="KW-1185">Reference proteome</keyword>
<evidence type="ECO:0000256" key="3">
    <source>
        <dbReference type="ARBA" id="ARBA00022679"/>
    </source>
</evidence>
<dbReference type="AlphaFoldDB" id="A0A9P0A1V4"/>
<keyword evidence="6" id="KW-0812">Transmembrane</keyword>
<feature type="transmembrane region" description="Helical" evidence="6">
    <location>
        <begin position="43"/>
        <end position="69"/>
    </location>
</feature>
<feature type="transmembrane region" description="Helical" evidence="6">
    <location>
        <begin position="294"/>
        <end position="312"/>
    </location>
</feature>
<evidence type="ECO:0000256" key="6">
    <source>
        <dbReference type="SAM" id="Phobius"/>
    </source>
</evidence>
<evidence type="ECO:0000256" key="1">
    <source>
        <dbReference type="ARBA" id="ARBA00004370"/>
    </source>
</evidence>
<evidence type="ECO:0000313" key="8">
    <source>
        <dbReference type="Proteomes" id="UP001152759"/>
    </source>
</evidence>
<evidence type="ECO:0000256" key="4">
    <source>
        <dbReference type="ARBA" id="ARBA00023136"/>
    </source>
</evidence>
<dbReference type="GO" id="GO:0005789">
    <property type="term" value="C:endoplasmic reticulum membrane"/>
    <property type="evidence" value="ECO:0007669"/>
    <property type="project" value="TreeGrafter"/>
</dbReference>
<evidence type="ECO:0000256" key="2">
    <source>
        <dbReference type="ARBA" id="ARBA00010441"/>
    </source>
</evidence>
<dbReference type="InterPro" id="IPR014472">
    <property type="entry name" value="CHOPT"/>
</dbReference>
<keyword evidence="3 5" id="KW-0808">Transferase</keyword>
<dbReference type="InterPro" id="IPR048254">
    <property type="entry name" value="CDP_ALCOHOL_P_TRANSF_CS"/>
</dbReference>
<dbReference type="PANTHER" id="PTHR10414">
    <property type="entry name" value="ETHANOLAMINEPHOSPHOTRANSFERASE"/>
    <property type="match status" value="1"/>
</dbReference>
<dbReference type="Gene3D" id="1.20.120.1760">
    <property type="match status" value="1"/>
</dbReference>
<feature type="transmembrane region" description="Helical" evidence="6">
    <location>
        <begin position="347"/>
        <end position="368"/>
    </location>
</feature>
<accession>A0A9P0A1V4</accession>
<feature type="transmembrane region" description="Helical" evidence="6">
    <location>
        <begin position="324"/>
        <end position="341"/>
    </location>
</feature>
<dbReference type="PIRSF" id="PIRSF015665">
    <property type="entry name" value="CHOPT"/>
    <property type="match status" value="1"/>
</dbReference>
<dbReference type="Proteomes" id="UP001152759">
    <property type="component" value="Chromosome 1"/>
</dbReference>
<keyword evidence="4 6" id="KW-0472">Membrane</keyword>
<dbReference type="PANTHER" id="PTHR10414:SF71">
    <property type="entry name" value="FI05338P"/>
    <property type="match status" value="1"/>
</dbReference>
<dbReference type="InterPro" id="IPR000462">
    <property type="entry name" value="CDP-OH_P_trans"/>
</dbReference>
<feature type="transmembrane region" description="Helical" evidence="6">
    <location>
        <begin position="89"/>
        <end position="107"/>
    </location>
</feature>
<evidence type="ECO:0008006" key="9">
    <source>
        <dbReference type="Google" id="ProtNLM"/>
    </source>
</evidence>
<proteinExistence type="inferred from homology"/>
<organism evidence="7 8">
    <name type="scientific">Bemisia tabaci</name>
    <name type="common">Sweetpotato whitefly</name>
    <name type="synonym">Aleurodes tabaci</name>
    <dbReference type="NCBI Taxonomy" id="7038"/>
    <lineage>
        <taxon>Eukaryota</taxon>
        <taxon>Metazoa</taxon>
        <taxon>Ecdysozoa</taxon>
        <taxon>Arthropoda</taxon>
        <taxon>Hexapoda</taxon>
        <taxon>Insecta</taxon>
        <taxon>Pterygota</taxon>
        <taxon>Neoptera</taxon>
        <taxon>Paraneoptera</taxon>
        <taxon>Hemiptera</taxon>
        <taxon>Sternorrhyncha</taxon>
        <taxon>Aleyrodoidea</taxon>
        <taxon>Aleyrodidae</taxon>
        <taxon>Aleyrodinae</taxon>
        <taxon>Bemisia</taxon>
    </lineage>
</organism>
<comment type="subcellular location">
    <subcellularLocation>
        <location evidence="1">Membrane</location>
    </subcellularLocation>
</comment>
<keyword evidence="6" id="KW-1133">Transmembrane helix</keyword>
<dbReference type="EMBL" id="OU963862">
    <property type="protein sequence ID" value="CAH0382606.1"/>
    <property type="molecule type" value="Genomic_DNA"/>
</dbReference>
<dbReference type="GO" id="GO:0004307">
    <property type="term" value="F:ethanolaminephosphotransferase activity"/>
    <property type="evidence" value="ECO:0007669"/>
    <property type="project" value="TreeGrafter"/>
</dbReference>
<sequence>MRHLLGEKYLRSEHLSGFDHYKYSSIDTNPISVYIMHPFWNRIVAVCPLWIAPNLLTFTGFLFTVAAFLLLTYYDYSFYASSDVNYPPIPNWVFAVVGICIFLAYILDGIDGKQARRTHTSGPVGELFDHGLDSWTTIFIPTLLYSIFGRSPPSIPPYRMFYICWHVFINFYLSHWEKYNTGVLFLPWSYDISMLMTTLLFLLTSFTGHGFWKITIFNVLTLGKVMEVIFYLTTLLFNIPVTLYNVYVSYRDNTGKMKPFFEAIRPLVPLLIFFALALYWAHKSPTNVIERDPRMFFMLSGSVFSNICCRLIVAQMSSTRCEVFNPLLVPLSFGILLSLMIPVLELFILYALLIIATLAHIYYGANVVNQMCDHFKIKCFKIPYK</sequence>
<reference evidence="7" key="1">
    <citation type="submission" date="2021-12" db="EMBL/GenBank/DDBJ databases">
        <authorList>
            <person name="King R."/>
        </authorList>
    </citation>
    <scope>NUCLEOTIDE SEQUENCE</scope>
</reference>
<dbReference type="Pfam" id="PF01066">
    <property type="entry name" value="CDP-OH_P_transf"/>
    <property type="match status" value="1"/>
</dbReference>
<name>A0A9P0A1V4_BEMTA</name>
<evidence type="ECO:0000256" key="5">
    <source>
        <dbReference type="RuleBase" id="RU003750"/>
    </source>
</evidence>
<feature type="transmembrane region" description="Helical" evidence="6">
    <location>
        <begin position="188"/>
        <end position="208"/>
    </location>
</feature>
<comment type="similarity">
    <text evidence="2 5">Belongs to the CDP-alcohol phosphatidyltransferase class-I family.</text>
</comment>
<dbReference type="InterPro" id="IPR043130">
    <property type="entry name" value="CDP-OH_PTrfase_TM_dom"/>
</dbReference>
<feature type="transmembrane region" description="Helical" evidence="6">
    <location>
        <begin position="228"/>
        <end position="248"/>
    </location>
</feature>
<gene>
    <name evidence="7" type="ORF">BEMITA_LOCUS2124</name>
</gene>
<feature type="transmembrane region" description="Helical" evidence="6">
    <location>
        <begin position="260"/>
        <end position="282"/>
    </location>
</feature>
<dbReference type="FunFam" id="1.20.120.1760:FF:000016">
    <property type="entry name" value="ethanolaminephosphotransferase 1"/>
    <property type="match status" value="1"/>
</dbReference>
<dbReference type="GO" id="GO:0006646">
    <property type="term" value="P:phosphatidylethanolamine biosynthetic process"/>
    <property type="evidence" value="ECO:0007669"/>
    <property type="project" value="TreeGrafter"/>
</dbReference>
<dbReference type="GO" id="GO:0005794">
    <property type="term" value="C:Golgi apparatus"/>
    <property type="evidence" value="ECO:0007669"/>
    <property type="project" value="TreeGrafter"/>
</dbReference>